<dbReference type="InterPro" id="IPR039708">
    <property type="entry name" value="MT1774/Rv1733c-like"/>
</dbReference>
<keyword evidence="2" id="KW-1133">Transmembrane helix</keyword>
<dbReference type="RefSeq" id="WP_210028504.1">
    <property type="nucleotide sequence ID" value="NZ_JAGINU010000001.1"/>
</dbReference>
<keyword evidence="2" id="KW-0812">Transmembrane</keyword>
<accession>A0ABS4VW48</accession>
<evidence type="ECO:0000313" key="4">
    <source>
        <dbReference type="Proteomes" id="UP001519295"/>
    </source>
</evidence>
<evidence type="ECO:0008006" key="5">
    <source>
        <dbReference type="Google" id="ProtNLM"/>
    </source>
</evidence>
<dbReference type="PANTHER" id="PTHR42305:SF1">
    <property type="entry name" value="MEMBRANE PROTEIN RV1733C-RELATED"/>
    <property type="match status" value="1"/>
</dbReference>
<reference evidence="3 4" key="1">
    <citation type="submission" date="2021-03" db="EMBL/GenBank/DDBJ databases">
        <title>Sequencing the genomes of 1000 actinobacteria strains.</title>
        <authorList>
            <person name="Klenk H.-P."/>
        </authorList>
    </citation>
    <scope>NUCLEOTIDE SEQUENCE [LARGE SCALE GENOMIC DNA]</scope>
    <source>
        <strain evidence="3 4">DSM 45256</strain>
    </source>
</reference>
<dbReference type="EMBL" id="JAGINU010000001">
    <property type="protein sequence ID" value="MBP2368165.1"/>
    <property type="molecule type" value="Genomic_DNA"/>
</dbReference>
<name>A0ABS4VW48_9PSEU</name>
<evidence type="ECO:0000256" key="2">
    <source>
        <dbReference type="SAM" id="Phobius"/>
    </source>
</evidence>
<keyword evidence="4" id="KW-1185">Reference proteome</keyword>
<feature type="transmembrane region" description="Helical" evidence="2">
    <location>
        <begin position="136"/>
        <end position="163"/>
    </location>
</feature>
<evidence type="ECO:0000313" key="3">
    <source>
        <dbReference type="EMBL" id="MBP2368165.1"/>
    </source>
</evidence>
<organism evidence="3 4">
    <name type="scientific">Pseudonocardia parietis</name>
    <dbReference type="NCBI Taxonomy" id="570936"/>
    <lineage>
        <taxon>Bacteria</taxon>
        <taxon>Bacillati</taxon>
        <taxon>Actinomycetota</taxon>
        <taxon>Actinomycetes</taxon>
        <taxon>Pseudonocardiales</taxon>
        <taxon>Pseudonocardiaceae</taxon>
        <taxon>Pseudonocardia</taxon>
    </lineage>
</organism>
<dbReference type="PANTHER" id="PTHR42305">
    <property type="entry name" value="MEMBRANE PROTEIN RV1733C-RELATED"/>
    <property type="match status" value="1"/>
</dbReference>
<evidence type="ECO:0000256" key="1">
    <source>
        <dbReference type="SAM" id="MobiDB-lite"/>
    </source>
</evidence>
<feature type="region of interest" description="Disordered" evidence="1">
    <location>
        <begin position="94"/>
        <end position="113"/>
    </location>
</feature>
<gene>
    <name evidence="3" type="ORF">JOF36_003861</name>
</gene>
<keyword evidence="2" id="KW-0472">Membrane</keyword>
<proteinExistence type="predicted"/>
<comment type="caution">
    <text evidence="3">The sequence shown here is derived from an EMBL/GenBank/DDBJ whole genome shotgun (WGS) entry which is preliminary data.</text>
</comment>
<sequence>MSSAASSPTPSAPSRLHRRTRRIEDLVSVLLAVLLLGAGLIATAVAAGTYGGAQERIRAESTERHPTTARLVADVGAAGTEPAVLHPARVEWIGRDGRPRTGHTPVGAPGRAGDPIEIWTTADERPVPPPLTDLQAGVAAVVAWVMAAAIGAGVVFAIGRLLFRWTAARYARAWAQDWSDVEPAWTGRALS</sequence>
<protein>
    <recommendedName>
        <fullName evidence="5">Integral membrane protein</fullName>
    </recommendedName>
</protein>
<dbReference type="Proteomes" id="UP001519295">
    <property type="component" value="Unassembled WGS sequence"/>
</dbReference>